<dbReference type="Proteomes" id="UP000095059">
    <property type="component" value="Unassembled WGS sequence"/>
</dbReference>
<dbReference type="RefSeq" id="WP_017021098.1">
    <property type="nucleotide sequence ID" value="NZ_AJYJ02000049.1"/>
</dbReference>
<comment type="caution">
    <text evidence="1">The sequence shown here is derived from an EMBL/GenBank/DDBJ whole genome shotgun (WGS) entry which is preliminary data.</text>
</comment>
<gene>
    <name evidence="1" type="ORF">A1Q5_18565</name>
</gene>
<proteinExistence type="predicted"/>
<evidence type="ECO:0000313" key="1">
    <source>
        <dbReference type="EMBL" id="OEF18991.1"/>
    </source>
</evidence>
<evidence type="ECO:0000313" key="2">
    <source>
        <dbReference type="Proteomes" id="UP000095059"/>
    </source>
</evidence>
<protein>
    <submittedName>
        <fullName evidence="1">Uncharacterized protein</fullName>
    </submittedName>
</protein>
<sequence length="125" mass="13753">MAQVEFGHQNKLIFNSESDMYESIGFLATSQRTSLTWEHNETSGAWGSEGRIHCNSDLLSFPAPLQAKFTAGVGATILKRINCNEFIEFLANTHGFQLNNSHSVNSVRSTIPAGYLADFDRGVAI</sequence>
<keyword evidence="2" id="KW-1185">Reference proteome</keyword>
<accession>A0ABX3AX33</accession>
<dbReference type="EMBL" id="AJYJ02000049">
    <property type="protein sequence ID" value="OEF18991.1"/>
    <property type="molecule type" value="Genomic_DNA"/>
</dbReference>
<name>A0ABX3AX33_ALILO</name>
<reference evidence="1 2" key="1">
    <citation type="journal article" date="2012" name="Science">
        <title>Ecological populations of bacteria act as socially cohesive units of antibiotic production and resistance.</title>
        <authorList>
            <person name="Cordero O.X."/>
            <person name="Wildschutte H."/>
            <person name="Kirkup B."/>
            <person name="Proehl S."/>
            <person name="Ngo L."/>
            <person name="Hussain F."/>
            <person name="Le Roux F."/>
            <person name="Mincer T."/>
            <person name="Polz M.F."/>
        </authorList>
    </citation>
    <scope>NUCLEOTIDE SEQUENCE [LARGE SCALE GENOMIC DNA]</scope>
    <source>
        <strain evidence="1 2">5S-186</strain>
    </source>
</reference>
<organism evidence="1 2">
    <name type="scientific">Aliivibrio logei 5S-186</name>
    <dbReference type="NCBI Taxonomy" id="626086"/>
    <lineage>
        <taxon>Bacteria</taxon>
        <taxon>Pseudomonadati</taxon>
        <taxon>Pseudomonadota</taxon>
        <taxon>Gammaproteobacteria</taxon>
        <taxon>Vibrionales</taxon>
        <taxon>Vibrionaceae</taxon>
        <taxon>Aliivibrio</taxon>
    </lineage>
</organism>